<comment type="similarity">
    <text evidence="2">Belongs to the YajC family.</text>
</comment>
<proteinExistence type="inferred from homology"/>
<evidence type="ECO:0000256" key="2">
    <source>
        <dbReference type="ARBA" id="ARBA00006742"/>
    </source>
</evidence>
<keyword evidence="4" id="KW-0813">Transport</keyword>
<evidence type="ECO:0000256" key="9">
    <source>
        <dbReference type="ARBA" id="ARBA00023010"/>
    </source>
</evidence>
<dbReference type="EMBL" id="CP046415">
    <property type="protein sequence ID" value="QGT77460.1"/>
    <property type="molecule type" value="Genomic_DNA"/>
</dbReference>
<evidence type="ECO:0000256" key="5">
    <source>
        <dbReference type="ARBA" id="ARBA00022475"/>
    </source>
</evidence>
<evidence type="ECO:0000256" key="1">
    <source>
        <dbReference type="ARBA" id="ARBA00004162"/>
    </source>
</evidence>
<evidence type="ECO:0000256" key="8">
    <source>
        <dbReference type="ARBA" id="ARBA00022989"/>
    </source>
</evidence>
<evidence type="ECO:0000256" key="3">
    <source>
        <dbReference type="ARBA" id="ARBA00014962"/>
    </source>
</evidence>
<protein>
    <recommendedName>
        <fullName evidence="3">Sec translocon accessory complex subunit YajC</fullName>
    </recommendedName>
</protein>
<evidence type="ECO:0000256" key="10">
    <source>
        <dbReference type="ARBA" id="ARBA00023136"/>
    </source>
</evidence>
<dbReference type="InterPro" id="IPR003849">
    <property type="entry name" value="Preprotein_translocase_YajC"/>
</dbReference>
<dbReference type="PANTHER" id="PTHR33909:SF1">
    <property type="entry name" value="SEC TRANSLOCON ACCESSORY COMPLEX SUBUNIT YAJC"/>
    <property type="match status" value="1"/>
</dbReference>
<dbReference type="PANTHER" id="PTHR33909">
    <property type="entry name" value="SEC TRANSLOCON ACCESSORY COMPLEX SUBUNIT YAJC"/>
    <property type="match status" value="1"/>
</dbReference>
<comment type="subcellular location">
    <subcellularLocation>
        <location evidence="1">Cell membrane</location>
        <topology evidence="1">Single-pass membrane protein</topology>
    </subcellularLocation>
</comment>
<dbReference type="KEGG" id="ghl:GM160_00385"/>
<keyword evidence="5" id="KW-1003">Cell membrane</keyword>
<keyword evidence="10 11" id="KW-0472">Membrane</keyword>
<name>A0A6I6CW05_9GAMM</name>
<dbReference type="AlphaFoldDB" id="A0A6I6CW05"/>
<dbReference type="GO" id="GO:0005886">
    <property type="term" value="C:plasma membrane"/>
    <property type="evidence" value="ECO:0007669"/>
    <property type="project" value="UniProtKB-SubCell"/>
</dbReference>
<dbReference type="Pfam" id="PF02699">
    <property type="entry name" value="YajC"/>
    <property type="match status" value="1"/>
</dbReference>
<evidence type="ECO:0000256" key="6">
    <source>
        <dbReference type="ARBA" id="ARBA00022692"/>
    </source>
</evidence>
<dbReference type="SMART" id="SM01323">
    <property type="entry name" value="YajC"/>
    <property type="match status" value="1"/>
</dbReference>
<evidence type="ECO:0000256" key="7">
    <source>
        <dbReference type="ARBA" id="ARBA00022927"/>
    </source>
</evidence>
<evidence type="ECO:0000256" key="11">
    <source>
        <dbReference type="SAM" id="Phobius"/>
    </source>
</evidence>
<keyword evidence="8 11" id="KW-1133">Transmembrane helix</keyword>
<dbReference type="NCBIfam" id="TIGR00739">
    <property type="entry name" value="yajC"/>
    <property type="match status" value="1"/>
</dbReference>
<keyword evidence="13" id="KW-1185">Reference proteome</keyword>
<reference evidence="12 13" key="1">
    <citation type="submission" date="2019-11" db="EMBL/GenBank/DDBJ databases">
        <authorList>
            <person name="Zhang J."/>
            <person name="Sun C."/>
        </authorList>
    </citation>
    <scope>NUCLEOTIDE SEQUENCE [LARGE SCALE GENOMIC DNA]</scope>
    <source>
        <strain evidence="13">sp2</strain>
    </source>
</reference>
<feature type="transmembrane region" description="Helical" evidence="11">
    <location>
        <begin position="20"/>
        <end position="38"/>
    </location>
</feature>
<keyword evidence="6 11" id="KW-0812">Transmembrane</keyword>
<dbReference type="PRINTS" id="PR01853">
    <property type="entry name" value="YAJCTRNLCASE"/>
</dbReference>
<evidence type="ECO:0000313" key="13">
    <source>
        <dbReference type="Proteomes" id="UP000427716"/>
    </source>
</evidence>
<gene>
    <name evidence="12" type="primary">yajC</name>
    <name evidence="12" type="ORF">GM160_00385</name>
</gene>
<sequence>MFFISDAMAQAEGAGEPSLLATFLPLLLIFAVMYFLLIRPQIKRQKEHKKLVEAIEKGDEVATSGGLLGRVINVGDTLLVLEIADGTTVVVQRFAVTTVMPKGTIKDAREA</sequence>
<dbReference type="Proteomes" id="UP000427716">
    <property type="component" value="Chromosome"/>
</dbReference>
<keyword evidence="9" id="KW-0811">Translocation</keyword>
<accession>A0A6I6CW05</accession>
<dbReference type="RefSeq" id="WP_136867468.1">
    <property type="nucleotide sequence ID" value="NZ_CP046415.1"/>
</dbReference>
<organism evidence="12 13">
    <name type="scientific">Guyparkeria halophila</name>
    <dbReference type="NCBI Taxonomy" id="47960"/>
    <lineage>
        <taxon>Bacteria</taxon>
        <taxon>Pseudomonadati</taxon>
        <taxon>Pseudomonadota</taxon>
        <taxon>Gammaproteobacteria</taxon>
        <taxon>Chromatiales</taxon>
        <taxon>Thioalkalibacteraceae</taxon>
        <taxon>Guyparkeria</taxon>
    </lineage>
</organism>
<evidence type="ECO:0000256" key="4">
    <source>
        <dbReference type="ARBA" id="ARBA00022448"/>
    </source>
</evidence>
<keyword evidence="7" id="KW-0653">Protein transport</keyword>
<evidence type="ECO:0000313" key="12">
    <source>
        <dbReference type="EMBL" id="QGT77460.1"/>
    </source>
</evidence>
<dbReference type="GO" id="GO:0015031">
    <property type="term" value="P:protein transport"/>
    <property type="evidence" value="ECO:0007669"/>
    <property type="project" value="UniProtKB-KW"/>
</dbReference>